<accession>A0A1E7ER93</accession>
<organism evidence="2 3">
    <name type="scientific">Fragilariopsis cylindrus CCMP1102</name>
    <dbReference type="NCBI Taxonomy" id="635003"/>
    <lineage>
        <taxon>Eukaryota</taxon>
        <taxon>Sar</taxon>
        <taxon>Stramenopiles</taxon>
        <taxon>Ochrophyta</taxon>
        <taxon>Bacillariophyta</taxon>
        <taxon>Bacillariophyceae</taxon>
        <taxon>Bacillariophycidae</taxon>
        <taxon>Bacillariales</taxon>
        <taxon>Bacillariaceae</taxon>
        <taxon>Fragilariopsis</taxon>
    </lineage>
</organism>
<sequence length="216" mass="23674">MACVTLLVTTQSPYSSYANNDVQQQQSAPPPPSNQSTIIINSLIEAQTALNTLIDNYQRATIDCTFADVPRDLLESKNKELLLEKASTNALFDKSASVETCKTTNRIVRSYLGLTGIGPLVGIEKRIKSGLEYIEPDFFGDYVSEFEEFSQALSKAASLSYTSGVADFDSVNNFPKEEAGDENRDSNSNLQQAKEAIKEAKGNLDRIIIILSNSTE</sequence>
<dbReference type="AlphaFoldDB" id="A0A1E7ER93"/>
<keyword evidence="3" id="KW-1185">Reference proteome</keyword>
<protein>
    <submittedName>
        <fullName evidence="2">Uncharacterized protein</fullName>
    </submittedName>
</protein>
<name>A0A1E7ER93_9STRA</name>
<dbReference type="OrthoDB" id="44258at2759"/>
<dbReference type="Proteomes" id="UP000095751">
    <property type="component" value="Unassembled WGS sequence"/>
</dbReference>
<keyword evidence="1" id="KW-0175">Coiled coil</keyword>
<feature type="coiled-coil region" evidence="1">
    <location>
        <begin position="176"/>
        <end position="210"/>
    </location>
</feature>
<gene>
    <name evidence="2" type="ORF">FRACYDRAFT_196721</name>
</gene>
<evidence type="ECO:0000256" key="1">
    <source>
        <dbReference type="SAM" id="Coils"/>
    </source>
</evidence>
<dbReference type="InParanoid" id="A0A1E7ER93"/>
<proteinExistence type="predicted"/>
<evidence type="ECO:0000313" key="3">
    <source>
        <dbReference type="Proteomes" id="UP000095751"/>
    </source>
</evidence>
<dbReference type="EMBL" id="KV784381">
    <property type="protein sequence ID" value="OEU08349.1"/>
    <property type="molecule type" value="Genomic_DNA"/>
</dbReference>
<reference evidence="2 3" key="1">
    <citation type="submission" date="2016-09" db="EMBL/GenBank/DDBJ databases">
        <title>Extensive genetic diversity and differential bi-allelic expression allows diatom success in the polar Southern Ocean.</title>
        <authorList>
            <consortium name="DOE Joint Genome Institute"/>
            <person name="Mock T."/>
            <person name="Otillar R.P."/>
            <person name="Strauss J."/>
            <person name="Dupont C."/>
            <person name="Frickenhaus S."/>
            <person name="Maumus F."/>
            <person name="Mcmullan M."/>
            <person name="Sanges R."/>
            <person name="Schmutz J."/>
            <person name="Toseland A."/>
            <person name="Valas R."/>
            <person name="Veluchamy A."/>
            <person name="Ward B.J."/>
            <person name="Allen A."/>
            <person name="Barry K."/>
            <person name="Falciatore A."/>
            <person name="Ferrante M."/>
            <person name="Fortunato A.E."/>
            <person name="Gloeckner G."/>
            <person name="Gruber A."/>
            <person name="Hipkin R."/>
            <person name="Janech M."/>
            <person name="Kroth P."/>
            <person name="Leese F."/>
            <person name="Lindquist E."/>
            <person name="Lyon B.R."/>
            <person name="Martin J."/>
            <person name="Mayer C."/>
            <person name="Parker M."/>
            <person name="Quesneville H."/>
            <person name="Raymond J."/>
            <person name="Uhlig C."/>
            <person name="Valentin K.U."/>
            <person name="Worden A.Z."/>
            <person name="Armbrust E.V."/>
            <person name="Bowler C."/>
            <person name="Green B."/>
            <person name="Moulton V."/>
            <person name="Van Oosterhout C."/>
            <person name="Grigoriev I."/>
        </authorList>
    </citation>
    <scope>NUCLEOTIDE SEQUENCE [LARGE SCALE GENOMIC DNA]</scope>
    <source>
        <strain evidence="2 3">CCMP1102</strain>
    </source>
</reference>
<dbReference type="KEGG" id="fcy:FRACYDRAFT_196721"/>
<evidence type="ECO:0000313" key="2">
    <source>
        <dbReference type="EMBL" id="OEU08349.1"/>
    </source>
</evidence>